<evidence type="ECO:0000256" key="3">
    <source>
        <dbReference type="ARBA" id="ARBA00023015"/>
    </source>
</evidence>
<feature type="compositionally biased region" description="Basic and acidic residues" evidence="7">
    <location>
        <begin position="212"/>
        <end position="233"/>
    </location>
</feature>
<feature type="compositionally biased region" description="Basic residues" evidence="7">
    <location>
        <begin position="1513"/>
        <end position="1523"/>
    </location>
</feature>
<dbReference type="SMART" id="SM00333">
    <property type="entry name" value="TUDOR"/>
    <property type="match status" value="1"/>
</dbReference>
<organism evidence="9 10">
    <name type="scientific">Thalictrum thalictroides</name>
    <name type="common">Rue-anemone</name>
    <name type="synonym">Anemone thalictroides</name>
    <dbReference type="NCBI Taxonomy" id="46969"/>
    <lineage>
        <taxon>Eukaryota</taxon>
        <taxon>Viridiplantae</taxon>
        <taxon>Streptophyta</taxon>
        <taxon>Embryophyta</taxon>
        <taxon>Tracheophyta</taxon>
        <taxon>Spermatophyta</taxon>
        <taxon>Magnoliopsida</taxon>
        <taxon>Ranunculales</taxon>
        <taxon>Ranunculaceae</taxon>
        <taxon>Thalictroideae</taxon>
        <taxon>Thalictrum</taxon>
    </lineage>
</organism>
<gene>
    <name evidence="9" type="ORF">FRX31_007248</name>
</gene>
<evidence type="ECO:0000256" key="5">
    <source>
        <dbReference type="ARBA" id="ARBA00023242"/>
    </source>
</evidence>
<evidence type="ECO:0000313" key="10">
    <source>
        <dbReference type="Proteomes" id="UP000554482"/>
    </source>
</evidence>
<dbReference type="GO" id="GO:0035267">
    <property type="term" value="C:NuA4 histone acetyltransferase complex"/>
    <property type="evidence" value="ECO:0007669"/>
    <property type="project" value="InterPro"/>
</dbReference>
<evidence type="ECO:0000256" key="2">
    <source>
        <dbReference type="ARBA" id="ARBA00008035"/>
    </source>
</evidence>
<feature type="region of interest" description="Disordered" evidence="7">
    <location>
        <begin position="1500"/>
        <end position="1523"/>
    </location>
</feature>
<feature type="compositionally biased region" description="Polar residues" evidence="7">
    <location>
        <begin position="298"/>
        <end position="308"/>
    </location>
</feature>
<feature type="region of interest" description="Disordered" evidence="7">
    <location>
        <begin position="460"/>
        <end position="483"/>
    </location>
</feature>
<feature type="region of interest" description="Disordered" evidence="7">
    <location>
        <begin position="187"/>
        <end position="255"/>
    </location>
</feature>
<feature type="region of interest" description="Disordered" evidence="7">
    <location>
        <begin position="1426"/>
        <end position="1452"/>
    </location>
</feature>
<comment type="subcellular location">
    <subcellularLocation>
        <location evidence="1 6">Nucleus</location>
    </subcellularLocation>
</comment>
<comment type="caution">
    <text evidence="9">The sequence shown here is derived from an EMBL/GenBank/DDBJ whole genome shotgun (WGS) entry which is preliminary data.</text>
</comment>
<comment type="similarity">
    <text evidence="2 6">Belongs to the enhancer of polycomb family.</text>
</comment>
<proteinExistence type="inferred from homology"/>
<name>A0A7J6X2P8_THATH</name>
<feature type="compositionally biased region" description="Polar residues" evidence="7">
    <location>
        <begin position="472"/>
        <end position="483"/>
    </location>
</feature>
<dbReference type="Gene3D" id="2.30.30.140">
    <property type="match status" value="1"/>
</dbReference>
<evidence type="ECO:0000256" key="1">
    <source>
        <dbReference type="ARBA" id="ARBA00004123"/>
    </source>
</evidence>
<evidence type="ECO:0000259" key="8">
    <source>
        <dbReference type="SMART" id="SM00333"/>
    </source>
</evidence>
<keyword evidence="10" id="KW-1185">Reference proteome</keyword>
<evidence type="ECO:0000256" key="4">
    <source>
        <dbReference type="ARBA" id="ARBA00023163"/>
    </source>
</evidence>
<dbReference type="CDD" id="cd20404">
    <property type="entry name" value="Tudor_Agenet_AtEML-like"/>
    <property type="match status" value="1"/>
</dbReference>
<feature type="compositionally biased region" description="Basic residues" evidence="7">
    <location>
        <begin position="318"/>
        <end position="329"/>
    </location>
</feature>
<feature type="region of interest" description="Disordered" evidence="7">
    <location>
        <begin position="1094"/>
        <end position="1128"/>
    </location>
</feature>
<keyword evidence="3 6" id="KW-0805">Transcription regulation</keyword>
<dbReference type="InterPro" id="IPR019542">
    <property type="entry name" value="Enhancer_polycomb-like_N"/>
</dbReference>
<feature type="region of interest" description="Disordered" evidence="7">
    <location>
        <begin position="298"/>
        <end position="329"/>
    </location>
</feature>
<dbReference type="PANTHER" id="PTHR14898">
    <property type="entry name" value="ENHANCER OF POLYCOMB"/>
    <property type="match status" value="1"/>
</dbReference>
<sequence>MENSARNSEILEIPKKTRSLDLQSLYVEKGEGSGLKRKTSSSISEEFGWVQSKKKKRSWKEVSHSSFESEYIQKSEKRPNVGGFEVNENVLKKKNDQVSEEGNLKNLSSVSNISSSFDANVIPIPKRPRCFTRRKKIPNNYFLMQDGASEEVSSDAQSAKLTGQSVTPILSSEGVTKYMNADFKEINSSRASSAQSSRDRDSASVRYPSKTVRRDREKRREIKSQGTGVDRRKLSANNPIENLQEDEEENLEENAARMLSSRFDPRCTVFSGNGTASASQPVHGLSAVSSIRKDFLSFQSNHSPGSEDNGTDAAGRVLRPRRKEKKNRHTRKRRHFYEIFSREIDVYWVVNRRIKVFWPLDKTWYFGLVTSYDQQRKLHHVKYDDRDEEWINLQTERFKLLLLPSEAPRKHSGKLGVVRSVAEEKEDVEAEDDNDISGCKDSEPIISWLTQSARGVKSSHLGVMKRRKLQSESENITMSSLSEESASTYTGSLVSGHFRADANISSSDSGVPENQDDKEISETSCSQDKMLRFVYSRKRLRQGGQGLHSTSDNSDCRSIIVYAPHVPYSGRLGHLEDCNIAHQCFGVDDLDPGCVLWSGENLGLLKLIISPINSRQVILKVSLQLQFAVQALEFEDLWVCHNLLLLQYGIVKVMWPKVQLEMLFVDNVVGLRFLLFEGCLMQAVAFVCLVLVAFHQPNKCGELLDQQIPVTSIRFEISGFPNSGRRFIFVLYNFVEVRNSKWSYLDKKLNQYCIVTKQLPLSECTYDNIKILQNRRSLVPSPSVHREPISVEGSQKRSRPAIMHKRISKESAYVNMGLLSSSCNESPKRVPHFLLPFAAAPSFFLGLHLKLLMAKNVASIIFCNPLLLLEGPENSNRLVAEDDLLVEEIPDPIIPENNIDCSLTRTAAQSGLLSSPELKVDVDDLSMNNEGDRAISLQKCQDIKSDVTKTSVTNLLGSEHCASSWPPVEEGLSYEERPKTGLLSHLNGIKVQIPTIDQVENQSCDGVIQDTQLSTPDSVWSVSDCAIRSPNPTGPRSIWHRNRHSSSSLSFGYRSKMWPDGRVDSPHNGLVNDSRKPRSQISYLLPFGNYDFSSKPRSHHRKGRPYKRIKTDGEKTATHGSGSPQSHLESLSCDANVLITVGDRGWRECGAHVLLECVDPNEWRLLVNISGHTKYSYKAYQFLQPGTTNRYTHAMMWKGGKDWILEFPDRSQWTLFKEMHEECYNQNLRAASVKSIPIPGVRLIEDIDDNGVEVPFVRISPKYFMQVETDVDMALNPSRILYDMDSDDEDWISKHRTSSDATVSNLTEISEEMFERTIDMFEKLAYTQQREDFTGDEIEELMVGGEFDLIIDIYEYWKHKRQMKGMPLIRHLQSPLWERYQQQLKEWELAVNKIHHFPSGCKEKAMLLEKPAMFAFCLRPRGLEVPNKGSKQRSQRKVSAGGQSCGFSRDSEGQHVFGRKSNGFVCGDERLPSGSNHEYASSWQVSTRVISPRDAVSTGYLSMSSDGSERSQSRRLHRNKSRKIGTFISHNNSQMIVKSYNHRLVDKRNVVSRWNVGLPEWSSQNQYQREGIQRPRVEKLGGPDLDEFRLRDASSAAQHASNMAKLKREKAQRLHYRADLAIHKATVALMTAEALKASSEDSTEDG</sequence>
<reference evidence="9 10" key="1">
    <citation type="submission" date="2020-06" db="EMBL/GenBank/DDBJ databases">
        <title>Transcriptomic and genomic resources for Thalictrum thalictroides and T. hernandezii: Facilitating candidate gene discovery in an emerging model plant lineage.</title>
        <authorList>
            <person name="Arias T."/>
            <person name="Riano-Pachon D.M."/>
            <person name="Di Stilio V.S."/>
        </authorList>
    </citation>
    <scope>NUCLEOTIDE SEQUENCE [LARGE SCALE GENOMIC DNA]</scope>
    <source>
        <strain evidence="10">cv. WT478/WT964</strain>
        <tissue evidence="9">Leaves</tissue>
    </source>
</reference>
<evidence type="ECO:0000256" key="7">
    <source>
        <dbReference type="SAM" id="MobiDB-lite"/>
    </source>
</evidence>
<dbReference type="OrthoDB" id="435275at2759"/>
<keyword evidence="4 6" id="KW-0804">Transcription</keyword>
<evidence type="ECO:0000313" key="9">
    <source>
        <dbReference type="EMBL" id="KAF5203165.1"/>
    </source>
</evidence>
<dbReference type="InterPro" id="IPR024943">
    <property type="entry name" value="Enhancer_polycomb"/>
</dbReference>
<dbReference type="EMBL" id="JABWDY010007171">
    <property type="protein sequence ID" value="KAF5203165.1"/>
    <property type="molecule type" value="Genomic_DNA"/>
</dbReference>
<dbReference type="GO" id="GO:0006357">
    <property type="term" value="P:regulation of transcription by RNA polymerase II"/>
    <property type="evidence" value="ECO:0007669"/>
    <property type="project" value="InterPro"/>
</dbReference>
<dbReference type="GO" id="GO:0005634">
    <property type="term" value="C:nucleus"/>
    <property type="evidence" value="ECO:0007669"/>
    <property type="project" value="UniProtKB-SubCell"/>
</dbReference>
<dbReference type="Proteomes" id="UP000554482">
    <property type="component" value="Unassembled WGS sequence"/>
</dbReference>
<feature type="domain" description="Tudor" evidence="8">
    <location>
        <begin position="346"/>
        <end position="404"/>
    </location>
</feature>
<feature type="compositionally biased region" description="Acidic residues" evidence="7">
    <location>
        <begin position="243"/>
        <end position="252"/>
    </location>
</feature>
<protein>
    <recommendedName>
        <fullName evidence="6">Enhancer of polycomb-like protein</fullName>
    </recommendedName>
</protein>
<dbReference type="Pfam" id="PF10513">
    <property type="entry name" value="EPL1"/>
    <property type="match status" value="1"/>
</dbReference>
<accession>A0A7J6X2P8</accession>
<feature type="region of interest" description="Disordered" evidence="7">
    <location>
        <begin position="504"/>
        <end position="523"/>
    </location>
</feature>
<dbReference type="InterPro" id="IPR002999">
    <property type="entry name" value="Tudor"/>
</dbReference>
<keyword evidence="5 6" id="KW-0539">Nucleus</keyword>
<feature type="compositionally biased region" description="Basic residues" evidence="7">
    <location>
        <begin position="1096"/>
        <end position="1108"/>
    </location>
</feature>
<feature type="compositionally biased region" description="Polar residues" evidence="7">
    <location>
        <begin position="1118"/>
        <end position="1128"/>
    </location>
</feature>
<evidence type="ECO:0000256" key="6">
    <source>
        <dbReference type="RuleBase" id="RU361124"/>
    </source>
</evidence>